<comment type="pathway">
    <text evidence="7">Metabolic intermediate biosynthesis; chorismate biosynthesis; chorismate from D-erythrose 4-phosphate and phosphoenolpyruvate: step 5/7.</text>
</comment>
<dbReference type="GO" id="GO:0004765">
    <property type="term" value="F:shikimate kinase activity"/>
    <property type="evidence" value="ECO:0007669"/>
    <property type="project" value="UniProtKB-UniRule"/>
</dbReference>
<dbReference type="EMBL" id="FNJU01000006">
    <property type="protein sequence ID" value="SDP76424.1"/>
    <property type="molecule type" value="Genomic_DNA"/>
</dbReference>
<keyword evidence="4 7" id="KW-0418">Kinase</keyword>
<comment type="catalytic activity">
    <reaction evidence="7">
        <text>shikimate + ATP = 3-phosphoshikimate + ADP + H(+)</text>
        <dbReference type="Rhea" id="RHEA:13121"/>
        <dbReference type="ChEBI" id="CHEBI:15378"/>
        <dbReference type="ChEBI" id="CHEBI:30616"/>
        <dbReference type="ChEBI" id="CHEBI:36208"/>
        <dbReference type="ChEBI" id="CHEBI:145989"/>
        <dbReference type="ChEBI" id="CHEBI:456216"/>
        <dbReference type="EC" id="2.7.1.71"/>
    </reaction>
</comment>
<proteinExistence type="inferred from homology"/>
<evidence type="ECO:0000256" key="3">
    <source>
        <dbReference type="ARBA" id="ARBA00022741"/>
    </source>
</evidence>
<feature type="binding site" evidence="7">
    <location>
        <position position="134"/>
    </location>
    <ligand>
        <name>substrate</name>
    </ligand>
</feature>
<sequence length="172" mass="19695">MKAIYLTGFMGAGKTTIGKALSETLQLPVIDTDEYIIQQVGKTIPAIFEEEGEATFRQYERTFLREFPVNDVIITTGGGIVIQEENRKWMKEHGIVFNLYCEIDEVFSRVSIDGSRPLLKTDDKSKVRNLFESRSAFYQEAHFTIDTTYKNIEEIVKEIQNKLKNLESGDNV</sequence>
<feature type="binding site" evidence="7">
    <location>
        <position position="78"/>
    </location>
    <ligand>
        <name>substrate</name>
    </ligand>
</feature>
<dbReference type="AlphaFoldDB" id="A0A1H0VDJ9"/>
<evidence type="ECO:0000256" key="2">
    <source>
        <dbReference type="ARBA" id="ARBA00022679"/>
    </source>
</evidence>
<dbReference type="Pfam" id="PF01202">
    <property type="entry name" value="SKI"/>
    <property type="match status" value="1"/>
</dbReference>
<evidence type="ECO:0000313" key="8">
    <source>
        <dbReference type="EMBL" id="SDP76424.1"/>
    </source>
</evidence>
<feature type="binding site" evidence="7">
    <location>
        <begin position="11"/>
        <end position="16"/>
    </location>
    <ligand>
        <name>ATP</name>
        <dbReference type="ChEBI" id="CHEBI:30616"/>
    </ligand>
</feature>
<keyword evidence="3 7" id="KW-0547">Nucleotide-binding</keyword>
<dbReference type="InterPro" id="IPR000623">
    <property type="entry name" value="Shikimate_kinase/TSH1"/>
</dbReference>
<comment type="cofactor">
    <cofactor evidence="7">
        <name>Mg(2+)</name>
        <dbReference type="ChEBI" id="CHEBI:18420"/>
    </cofactor>
    <text evidence="7">Binds 1 Mg(2+) ion per subunit.</text>
</comment>
<dbReference type="PRINTS" id="PR01100">
    <property type="entry name" value="SHIKIMTKNASE"/>
</dbReference>
<dbReference type="GO" id="GO:0005829">
    <property type="term" value="C:cytosol"/>
    <property type="evidence" value="ECO:0007669"/>
    <property type="project" value="TreeGrafter"/>
</dbReference>
<dbReference type="InterPro" id="IPR031322">
    <property type="entry name" value="Shikimate/glucono_kinase"/>
</dbReference>
<dbReference type="OrthoDB" id="9800332at2"/>
<feature type="binding site" evidence="7">
    <location>
        <position position="57"/>
    </location>
    <ligand>
        <name>substrate</name>
    </ligand>
</feature>
<name>A0A1H0VDJ9_9BACI</name>
<dbReference type="GO" id="GO:0009073">
    <property type="term" value="P:aromatic amino acid family biosynthetic process"/>
    <property type="evidence" value="ECO:0007669"/>
    <property type="project" value="UniProtKB-KW"/>
</dbReference>
<feature type="binding site" evidence="7">
    <location>
        <position position="33"/>
    </location>
    <ligand>
        <name>substrate</name>
    </ligand>
</feature>
<evidence type="ECO:0000256" key="5">
    <source>
        <dbReference type="ARBA" id="ARBA00022840"/>
    </source>
</evidence>
<accession>A0A1H0VDJ9</accession>
<reference evidence="9" key="1">
    <citation type="submission" date="2016-10" db="EMBL/GenBank/DDBJ databases">
        <authorList>
            <person name="Varghese N."/>
            <person name="Submissions S."/>
        </authorList>
    </citation>
    <scope>NUCLEOTIDE SEQUENCE [LARGE SCALE GENOMIC DNA]</scope>
    <source>
        <strain evidence="9">IBRC-M10078</strain>
    </source>
</reference>
<evidence type="ECO:0000256" key="4">
    <source>
        <dbReference type="ARBA" id="ARBA00022777"/>
    </source>
</evidence>
<dbReference type="GO" id="GO:0000287">
    <property type="term" value="F:magnesium ion binding"/>
    <property type="evidence" value="ECO:0007669"/>
    <property type="project" value="UniProtKB-UniRule"/>
</dbReference>
<dbReference type="STRING" id="930152.SAMN05216565_106204"/>
<comment type="function">
    <text evidence="7">Catalyzes the specific phosphorylation of the 3-hydroxyl group of shikimic acid using ATP as a cosubstrate.</text>
</comment>
<dbReference type="PANTHER" id="PTHR21087">
    <property type="entry name" value="SHIKIMATE KINASE"/>
    <property type="match status" value="1"/>
</dbReference>
<feature type="binding site" evidence="7">
    <location>
        <position position="15"/>
    </location>
    <ligand>
        <name>Mg(2+)</name>
        <dbReference type="ChEBI" id="CHEBI:18420"/>
    </ligand>
</feature>
<dbReference type="GO" id="GO:0008652">
    <property type="term" value="P:amino acid biosynthetic process"/>
    <property type="evidence" value="ECO:0007669"/>
    <property type="project" value="UniProtKB-KW"/>
</dbReference>
<comment type="similarity">
    <text evidence="7">Belongs to the shikimate kinase family.</text>
</comment>
<dbReference type="SUPFAM" id="SSF52540">
    <property type="entry name" value="P-loop containing nucleoside triphosphate hydrolases"/>
    <property type="match status" value="1"/>
</dbReference>
<organism evidence="8 9">
    <name type="scientific">Litchfieldia salsa</name>
    <dbReference type="NCBI Taxonomy" id="930152"/>
    <lineage>
        <taxon>Bacteria</taxon>
        <taxon>Bacillati</taxon>
        <taxon>Bacillota</taxon>
        <taxon>Bacilli</taxon>
        <taxon>Bacillales</taxon>
        <taxon>Bacillaceae</taxon>
        <taxon>Litchfieldia</taxon>
    </lineage>
</organism>
<keyword evidence="9" id="KW-1185">Reference proteome</keyword>
<keyword evidence="1 7" id="KW-0028">Amino-acid biosynthesis</keyword>
<feature type="binding site" evidence="7">
    <location>
        <position position="116"/>
    </location>
    <ligand>
        <name>ATP</name>
        <dbReference type="ChEBI" id="CHEBI:30616"/>
    </ligand>
</feature>
<keyword evidence="7" id="KW-0479">Metal-binding</keyword>
<protein>
    <recommendedName>
        <fullName evidence="7">Shikimate kinase</fullName>
        <shortName evidence="7">SK</shortName>
        <ecNumber evidence="7">2.7.1.71</ecNumber>
    </recommendedName>
</protein>
<comment type="subcellular location">
    <subcellularLocation>
        <location evidence="7">Cytoplasm</location>
    </subcellularLocation>
</comment>
<evidence type="ECO:0000256" key="6">
    <source>
        <dbReference type="ARBA" id="ARBA00023141"/>
    </source>
</evidence>
<keyword evidence="7" id="KW-0460">Magnesium</keyword>
<dbReference type="Proteomes" id="UP000199159">
    <property type="component" value="Unassembled WGS sequence"/>
</dbReference>
<evidence type="ECO:0000256" key="7">
    <source>
        <dbReference type="HAMAP-Rule" id="MF_00109"/>
    </source>
</evidence>
<dbReference type="PANTHER" id="PTHR21087:SF16">
    <property type="entry name" value="SHIKIMATE KINASE 1, CHLOROPLASTIC"/>
    <property type="match status" value="1"/>
</dbReference>
<comment type="caution">
    <text evidence="7">Lacks conserved residue(s) required for the propagation of feature annotation.</text>
</comment>
<dbReference type="Gene3D" id="3.40.50.300">
    <property type="entry name" value="P-loop containing nucleotide triphosphate hydrolases"/>
    <property type="match status" value="1"/>
</dbReference>
<keyword evidence="7" id="KW-0963">Cytoplasm</keyword>
<evidence type="ECO:0000313" key="9">
    <source>
        <dbReference type="Proteomes" id="UP000199159"/>
    </source>
</evidence>
<dbReference type="HAMAP" id="MF_00109">
    <property type="entry name" value="Shikimate_kinase"/>
    <property type="match status" value="1"/>
</dbReference>
<keyword evidence="2 7" id="KW-0808">Transferase</keyword>
<dbReference type="GO" id="GO:0005524">
    <property type="term" value="F:ATP binding"/>
    <property type="evidence" value="ECO:0007669"/>
    <property type="project" value="UniProtKB-UniRule"/>
</dbReference>
<gene>
    <name evidence="7" type="primary">aroK</name>
    <name evidence="8" type="ORF">SAMN05216565_106204</name>
</gene>
<keyword evidence="5 7" id="KW-0067">ATP-binding</keyword>
<dbReference type="RefSeq" id="WP_090855293.1">
    <property type="nucleotide sequence ID" value="NZ_FNJU01000006.1"/>
</dbReference>
<evidence type="ECO:0000256" key="1">
    <source>
        <dbReference type="ARBA" id="ARBA00022605"/>
    </source>
</evidence>
<keyword evidence="6 7" id="KW-0057">Aromatic amino acid biosynthesis</keyword>
<dbReference type="UniPathway" id="UPA00053">
    <property type="reaction ID" value="UER00088"/>
</dbReference>
<dbReference type="CDD" id="cd00464">
    <property type="entry name" value="SK"/>
    <property type="match status" value="1"/>
</dbReference>
<dbReference type="GO" id="GO:0009423">
    <property type="term" value="P:chorismate biosynthetic process"/>
    <property type="evidence" value="ECO:0007669"/>
    <property type="project" value="UniProtKB-UniRule"/>
</dbReference>
<comment type="subunit">
    <text evidence="7">Monomer.</text>
</comment>
<dbReference type="EC" id="2.7.1.71" evidence="7"/>
<dbReference type="InterPro" id="IPR027417">
    <property type="entry name" value="P-loop_NTPase"/>
</dbReference>